<dbReference type="EMBL" id="REGN01007326">
    <property type="protein sequence ID" value="RNA06630.1"/>
    <property type="molecule type" value="Genomic_DNA"/>
</dbReference>
<keyword evidence="2" id="KW-0812">Transmembrane</keyword>
<dbReference type="PANTHER" id="PTHR44321">
    <property type="entry name" value="TRANSDUCIN BETA-LIKE PROTEIN 2"/>
    <property type="match status" value="1"/>
</dbReference>
<dbReference type="Proteomes" id="UP000276133">
    <property type="component" value="Unassembled WGS sequence"/>
</dbReference>
<dbReference type="InterPro" id="IPR042410">
    <property type="entry name" value="WBSCR13"/>
</dbReference>
<dbReference type="SUPFAM" id="SSF50978">
    <property type="entry name" value="WD40 repeat-like"/>
    <property type="match status" value="1"/>
</dbReference>
<keyword evidence="4" id="KW-1185">Reference proteome</keyword>
<organism evidence="3 4">
    <name type="scientific">Brachionus plicatilis</name>
    <name type="common">Marine rotifer</name>
    <name type="synonym">Brachionus muelleri</name>
    <dbReference type="NCBI Taxonomy" id="10195"/>
    <lineage>
        <taxon>Eukaryota</taxon>
        <taxon>Metazoa</taxon>
        <taxon>Spiralia</taxon>
        <taxon>Gnathifera</taxon>
        <taxon>Rotifera</taxon>
        <taxon>Eurotatoria</taxon>
        <taxon>Monogononta</taxon>
        <taxon>Pseudotrocha</taxon>
        <taxon>Ploima</taxon>
        <taxon>Brachionidae</taxon>
        <taxon>Brachionus</taxon>
    </lineage>
</organism>
<protein>
    <submittedName>
        <fullName evidence="3">Transducin beta 2</fullName>
    </submittedName>
</protein>
<accession>A0A3M7Q5F9</accession>
<feature type="repeat" description="WD" evidence="1">
    <location>
        <begin position="80"/>
        <end position="121"/>
    </location>
</feature>
<evidence type="ECO:0000313" key="3">
    <source>
        <dbReference type="EMBL" id="RNA06630.1"/>
    </source>
</evidence>
<dbReference type="OrthoDB" id="346371at2759"/>
<dbReference type="STRING" id="10195.A0A3M7Q5F9"/>
<dbReference type="InterPro" id="IPR015943">
    <property type="entry name" value="WD40/YVTN_repeat-like_dom_sf"/>
</dbReference>
<dbReference type="PANTHER" id="PTHR44321:SF1">
    <property type="entry name" value="TRANSDUCIN BETA-LIKE PROTEIN 2"/>
    <property type="match status" value="1"/>
</dbReference>
<sequence>MIDATQLAFTIAVATVVLLVYIFFKIIAKPQPDIQAKPEKEEEEEAIKQSTKTKEKKINLKSVPKNKETTFKHDWLSTCLKAHSDKITGIDFSSNGKYLLSCGNDRAVFLWSTKEFEMHQHRNFRCNVEFDHAVKIRFSPDSKSFIAGLGNANTIKAFKILKKEDSNIQIVSANMEDFPQKHKTNLINIGISCNSKYIMTCSKDTTFNVWNPKGDLLANIDTVLGNNNYACISPCGRFIGVCGFTPDVKIWEVAFDKTDNFKEVRRAFELKGHSAGIHCFAFNSDSSRMVSVSKDKTWRLWDTKIEYERGQDASLLLTVPLDQKGPSLIAISPDSYSVAVTVNTTLLFFNGLTGQCDEVIDNVFNDSICEISFSTDNNYLAVAGDRHVKIFRNITGHKTAIQDLKSQLKTVKTQSGKERIEQLIGQHR</sequence>
<dbReference type="SMART" id="SM00320">
    <property type="entry name" value="WD40"/>
    <property type="match status" value="6"/>
</dbReference>
<reference evidence="3 4" key="1">
    <citation type="journal article" date="2018" name="Sci. Rep.">
        <title>Genomic signatures of local adaptation to the degree of environmental predictability in rotifers.</title>
        <authorList>
            <person name="Franch-Gras L."/>
            <person name="Hahn C."/>
            <person name="Garcia-Roger E.M."/>
            <person name="Carmona M.J."/>
            <person name="Serra M."/>
            <person name="Gomez A."/>
        </authorList>
    </citation>
    <scope>NUCLEOTIDE SEQUENCE [LARGE SCALE GENOMIC DNA]</scope>
    <source>
        <strain evidence="3">HYR1</strain>
    </source>
</reference>
<dbReference type="InterPro" id="IPR001680">
    <property type="entry name" value="WD40_rpt"/>
</dbReference>
<dbReference type="GO" id="GO:0030968">
    <property type="term" value="P:endoplasmic reticulum unfolded protein response"/>
    <property type="evidence" value="ECO:0007669"/>
    <property type="project" value="TreeGrafter"/>
</dbReference>
<keyword evidence="2" id="KW-1133">Transmembrane helix</keyword>
<dbReference type="PROSITE" id="PS50082">
    <property type="entry name" value="WD_REPEATS_2"/>
    <property type="match status" value="2"/>
</dbReference>
<comment type="caution">
    <text evidence="3">The sequence shown here is derived from an EMBL/GenBank/DDBJ whole genome shotgun (WGS) entry which is preliminary data.</text>
</comment>
<dbReference type="GO" id="GO:0005783">
    <property type="term" value="C:endoplasmic reticulum"/>
    <property type="evidence" value="ECO:0007669"/>
    <property type="project" value="TreeGrafter"/>
</dbReference>
<keyword evidence="1" id="KW-0853">WD repeat</keyword>
<dbReference type="AlphaFoldDB" id="A0A3M7Q5F9"/>
<keyword evidence="2" id="KW-0472">Membrane</keyword>
<evidence type="ECO:0000256" key="1">
    <source>
        <dbReference type="PROSITE-ProRule" id="PRU00221"/>
    </source>
</evidence>
<evidence type="ECO:0000256" key="2">
    <source>
        <dbReference type="SAM" id="Phobius"/>
    </source>
</evidence>
<dbReference type="PROSITE" id="PS50294">
    <property type="entry name" value="WD_REPEATS_REGION"/>
    <property type="match status" value="2"/>
</dbReference>
<evidence type="ECO:0000313" key="4">
    <source>
        <dbReference type="Proteomes" id="UP000276133"/>
    </source>
</evidence>
<name>A0A3M7Q5F9_BRAPC</name>
<proteinExistence type="predicted"/>
<feature type="transmembrane region" description="Helical" evidence="2">
    <location>
        <begin position="7"/>
        <end position="28"/>
    </location>
</feature>
<dbReference type="Gene3D" id="2.130.10.10">
    <property type="entry name" value="YVTN repeat-like/Quinoprotein amine dehydrogenase"/>
    <property type="match status" value="2"/>
</dbReference>
<dbReference type="Pfam" id="PF00400">
    <property type="entry name" value="WD40"/>
    <property type="match status" value="4"/>
</dbReference>
<gene>
    <name evidence="3" type="ORF">BpHYR1_037475</name>
</gene>
<dbReference type="InterPro" id="IPR036322">
    <property type="entry name" value="WD40_repeat_dom_sf"/>
</dbReference>
<feature type="repeat" description="WD" evidence="1">
    <location>
        <begin position="270"/>
        <end position="302"/>
    </location>
</feature>